<feature type="transmembrane region" description="Helical" evidence="1">
    <location>
        <begin position="353"/>
        <end position="375"/>
    </location>
</feature>
<dbReference type="SMART" id="SM00091">
    <property type="entry name" value="PAS"/>
    <property type="match status" value="1"/>
</dbReference>
<dbReference type="PROSITE" id="PS50112">
    <property type="entry name" value="PAS"/>
    <property type="match status" value="1"/>
</dbReference>
<dbReference type="Gene3D" id="2.60.40.2380">
    <property type="match status" value="1"/>
</dbReference>
<dbReference type="InterPro" id="IPR035965">
    <property type="entry name" value="PAS-like_dom_sf"/>
</dbReference>
<comment type="caution">
    <text evidence="4">The sequence shown here is derived from an EMBL/GenBank/DDBJ whole genome shotgun (WGS) entry which is preliminary data.</text>
</comment>
<sequence>MILKLRKRTAFFFLMLAFFGVFSAVHSQDVSKNESARVHSSEFEPNVVMEDWDLQPYLTYYEDKSGKLSFPEIQKVFRSGKSIPLFNNSLGYSESAIWVRIPVANPEKGTRNWVLLFSYSLIDSLQFYSVRNGNEPLVVSGDELPFSSRLAENRNFPFQLSEPPLSKNDYYVRIESKSSIIVPLSAYSRTEFLEQTAKEYTTLGFYYGTMTVMFIYNLFLLLTTRDRSYLYYSIFIFFDILFQLTLNGLSFQFLWPNNPQWGNVSLPFFMFSAFLAACLFGKSFLESAKITPITNRFYYPIMAICAFGCIGSLTFFSYTFSVVSSILVLLIVLALILVNSLQCVWKGHRPARFFLTAWSVLILGSFLYAMKAFGIFPDNFFTQWGLQIGSAIEVALLSLGLADRIKQLSLNLETQAATLNLLKQRHEQSAIQYKNLYEGEEDFLFDLDSNGTITGSNKSISTFLGFKPQDVIGKNFLELMYNTGGLEDAFKKLYVMERMEELSSTGKPVYFRADFVQKYLKEPKELQVRLQILEHESGRDILGRAFEPDQDLMGRFLDEERIVFSMNNYLQNAELLSQRLTFNLVRFTDPTITLSIRTSLREMLINAIEHGNLNISNEDKARSLKNGNYFQFILTRQNDPYYRDKKILVEYFLSRQKVGYRITDEGKGFNHARVVRKALSKTDETTSLQTRGIAFALSTFDVVKFNSTGNRVTLVKYF</sequence>
<dbReference type="Pfam" id="PF00989">
    <property type="entry name" value="PAS"/>
    <property type="match status" value="1"/>
</dbReference>
<feature type="transmembrane region" description="Helical" evidence="1">
    <location>
        <begin position="322"/>
        <end position="341"/>
    </location>
</feature>
<feature type="signal peptide" evidence="2">
    <location>
        <begin position="1"/>
        <end position="23"/>
    </location>
</feature>
<dbReference type="OrthoDB" id="342319at2"/>
<feature type="chain" id="PRO_5022742941" evidence="2">
    <location>
        <begin position="24"/>
        <end position="718"/>
    </location>
</feature>
<dbReference type="AlphaFoldDB" id="A0A5F2BE33"/>
<feature type="transmembrane region" description="Helical" evidence="1">
    <location>
        <begin position="204"/>
        <end position="222"/>
    </location>
</feature>
<organism evidence="4 5">
    <name type="scientific">Leptospira barantonii</name>
    <dbReference type="NCBI Taxonomy" id="2023184"/>
    <lineage>
        <taxon>Bacteria</taxon>
        <taxon>Pseudomonadati</taxon>
        <taxon>Spirochaetota</taxon>
        <taxon>Spirochaetia</taxon>
        <taxon>Leptospirales</taxon>
        <taxon>Leptospiraceae</taxon>
        <taxon>Leptospira</taxon>
    </lineage>
</organism>
<evidence type="ECO:0000256" key="1">
    <source>
        <dbReference type="SAM" id="Phobius"/>
    </source>
</evidence>
<keyword evidence="1" id="KW-0812">Transmembrane</keyword>
<feature type="transmembrane region" description="Helical" evidence="1">
    <location>
        <begin position="297"/>
        <end position="316"/>
    </location>
</feature>
<dbReference type="InterPro" id="IPR000014">
    <property type="entry name" value="PAS"/>
</dbReference>
<dbReference type="RefSeq" id="WP_135670658.1">
    <property type="nucleotide sequence ID" value="NZ_RQGN01000044.1"/>
</dbReference>
<keyword evidence="1" id="KW-1133">Transmembrane helix</keyword>
<evidence type="ECO:0000259" key="3">
    <source>
        <dbReference type="PROSITE" id="PS50112"/>
    </source>
</evidence>
<accession>A0A5F2BE33</accession>
<dbReference type="InterPro" id="IPR011622">
    <property type="entry name" value="7TMR_DISM_rcpt_extracell_dom2"/>
</dbReference>
<name>A0A5F2BE33_9LEPT</name>
<feature type="transmembrane region" description="Helical" evidence="1">
    <location>
        <begin position="266"/>
        <end position="285"/>
    </location>
</feature>
<dbReference type="SUPFAM" id="SSF55785">
    <property type="entry name" value="PYP-like sensor domain (PAS domain)"/>
    <property type="match status" value="1"/>
</dbReference>
<protein>
    <submittedName>
        <fullName evidence="4">PAS domain-containing protein</fullName>
    </submittedName>
</protein>
<dbReference type="InterPro" id="IPR013767">
    <property type="entry name" value="PAS_fold"/>
</dbReference>
<dbReference type="EMBL" id="RQGN01000044">
    <property type="protein sequence ID" value="TGM03742.1"/>
    <property type="molecule type" value="Genomic_DNA"/>
</dbReference>
<dbReference type="GO" id="GO:0006355">
    <property type="term" value="P:regulation of DNA-templated transcription"/>
    <property type="evidence" value="ECO:0007669"/>
    <property type="project" value="InterPro"/>
</dbReference>
<feature type="transmembrane region" description="Helical" evidence="1">
    <location>
        <begin position="229"/>
        <end position="246"/>
    </location>
</feature>
<dbReference type="Gene3D" id="3.30.450.20">
    <property type="entry name" value="PAS domain"/>
    <property type="match status" value="1"/>
</dbReference>
<keyword evidence="2" id="KW-0732">Signal</keyword>
<feature type="domain" description="PAS" evidence="3">
    <location>
        <begin position="429"/>
        <end position="481"/>
    </location>
</feature>
<dbReference type="InterPro" id="IPR011623">
    <property type="entry name" value="7TMR_DISM_rcpt_extracell_dom1"/>
</dbReference>
<reference evidence="4 5" key="1">
    <citation type="journal article" date="2019" name="PLoS Negl. Trop. Dis.">
        <title>Revisiting the worldwide diversity of Leptospira species in the environment.</title>
        <authorList>
            <person name="Vincent A.T."/>
            <person name="Schiettekatte O."/>
            <person name="Bourhy P."/>
            <person name="Veyrier F.J."/>
            <person name="Picardeau M."/>
        </authorList>
    </citation>
    <scope>NUCLEOTIDE SEQUENCE [LARGE SCALE GENOMIC DNA]</scope>
    <source>
        <strain evidence="4 5">201702444</strain>
    </source>
</reference>
<gene>
    <name evidence="4" type="ORF">EHQ76_08840</name>
</gene>
<dbReference type="Pfam" id="PF07696">
    <property type="entry name" value="7TMR-DISMED2"/>
    <property type="match status" value="1"/>
</dbReference>
<dbReference type="CDD" id="cd00130">
    <property type="entry name" value="PAS"/>
    <property type="match status" value="1"/>
</dbReference>
<dbReference type="Proteomes" id="UP000298429">
    <property type="component" value="Unassembled WGS sequence"/>
</dbReference>
<proteinExistence type="predicted"/>
<evidence type="ECO:0000313" key="5">
    <source>
        <dbReference type="Proteomes" id="UP000298429"/>
    </source>
</evidence>
<dbReference type="NCBIfam" id="TIGR00229">
    <property type="entry name" value="sensory_box"/>
    <property type="match status" value="1"/>
</dbReference>
<dbReference type="Pfam" id="PF07695">
    <property type="entry name" value="7TMR-DISM_7TM"/>
    <property type="match status" value="1"/>
</dbReference>
<evidence type="ECO:0000256" key="2">
    <source>
        <dbReference type="SAM" id="SignalP"/>
    </source>
</evidence>
<keyword evidence="1" id="KW-0472">Membrane</keyword>
<evidence type="ECO:0000313" key="4">
    <source>
        <dbReference type="EMBL" id="TGM03742.1"/>
    </source>
</evidence>